<comment type="caution">
    <text evidence="2">The sequence shown here is derived from an EMBL/GenBank/DDBJ whole genome shotgun (WGS) entry which is preliminary data.</text>
</comment>
<accession>A0A497JFX5</accession>
<proteinExistence type="predicted"/>
<name>A0A497JFX5_9ARCH</name>
<dbReference type="GO" id="GO:0032263">
    <property type="term" value="P:GMP salvage"/>
    <property type="evidence" value="ECO:0007669"/>
    <property type="project" value="TreeGrafter"/>
</dbReference>
<evidence type="ECO:0000259" key="1">
    <source>
        <dbReference type="Pfam" id="PF00156"/>
    </source>
</evidence>
<dbReference type="GO" id="GO:0046100">
    <property type="term" value="P:hypoxanthine metabolic process"/>
    <property type="evidence" value="ECO:0007669"/>
    <property type="project" value="TreeGrafter"/>
</dbReference>
<evidence type="ECO:0000313" key="2">
    <source>
        <dbReference type="EMBL" id="RLG69085.1"/>
    </source>
</evidence>
<organism evidence="2 3">
    <name type="scientific">Candidatus Iainarchaeum sp</name>
    <dbReference type="NCBI Taxonomy" id="3101447"/>
    <lineage>
        <taxon>Archaea</taxon>
        <taxon>Candidatus Iainarchaeota</taxon>
        <taxon>Candidatus Iainarchaeia</taxon>
        <taxon>Candidatus Iainarchaeales</taxon>
        <taxon>Candidatus Iainarchaeaceae</taxon>
        <taxon>Candidatus Iainarchaeum</taxon>
    </lineage>
</organism>
<dbReference type="SUPFAM" id="SSF53271">
    <property type="entry name" value="PRTase-like"/>
    <property type="match status" value="1"/>
</dbReference>
<evidence type="ECO:0000313" key="3">
    <source>
        <dbReference type="Proteomes" id="UP000277633"/>
    </source>
</evidence>
<gene>
    <name evidence="2" type="ORF">DRO07_02740</name>
</gene>
<dbReference type="AlphaFoldDB" id="A0A497JFX5"/>
<dbReference type="Proteomes" id="UP000277633">
    <property type="component" value="Unassembled WGS sequence"/>
</dbReference>
<dbReference type="CDD" id="cd06223">
    <property type="entry name" value="PRTases_typeI"/>
    <property type="match status" value="1"/>
</dbReference>
<dbReference type="InterPro" id="IPR050408">
    <property type="entry name" value="HGPRT"/>
</dbReference>
<dbReference type="InterPro" id="IPR000836">
    <property type="entry name" value="PRTase_dom"/>
</dbReference>
<keyword evidence="2" id="KW-0808">Transferase</keyword>
<protein>
    <submittedName>
        <fullName evidence="2">Hypoxanthine phosphoribosyltransferase</fullName>
    </submittedName>
</protein>
<dbReference type="GO" id="GO:0000287">
    <property type="term" value="F:magnesium ion binding"/>
    <property type="evidence" value="ECO:0007669"/>
    <property type="project" value="TreeGrafter"/>
</dbReference>
<dbReference type="EMBL" id="QMWO01000099">
    <property type="protein sequence ID" value="RLG69085.1"/>
    <property type="molecule type" value="Genomic_DNA"/>
</dbReference>
<reference evidence="2 3" key="1">
    <citation type="submission" date="2018-06" db="EMBL/GenBank/DDBJ databases">
        <title>Extensive metabolic versatility and redundancy in microbially diverse, dynamic hydrothermal sediments.</title>
        <authorList>
            <person name="Dombrowski N."/>
            <person name="Teske A."/>
            <person name="Baker B.J."/>
        </authorList>
    </citation>
    <scope>NUCLEOTIDE SEQUENCE [LARGE SCALE GENOMIC DNA]</scope>
    <source>
        <strain evidence="2">B9_G13</strain>
    </source>
</reference>
<dbReference type="Pfam" id="PF00156">
    <property type="entry name" value="Pribosyltran"/>
    <property type="match status" value="1"/>
</dbReference>
<dbReference type="Gene3D" id="3.40.50.2020">
    <property type="match status" value="1"/>
</dbReference>
<dbReference type="PANTHER" id="PTHR43340:SF1">
    <property type="entry name" value="HYPOXANTHINE PHOSPHORIBOSYLTRANSFERASE"/>
    <property type="match status" value="1"/>
</dbReference>
<dbReference type="GO" id="GO:0006178">
    <property type="term" value="P:guanine salvage"/>
    <property type="evidence" value="ECO:0007669"/>
    <property type="project" value="TreeGrafter"/>
</dbReference>
<dbReference type="GO" id="GO:0032264">
    <property type="term" value="P:IMP salvage"/>
    <property type="evidence" value="ECO:0007669"/>
    <property type="project" value="TreeGrafter"/>
</dbReference>
<dbReference type="GO" id="GO:0005829">
    <property type="term" value="C:cytosol"/>
    <property type="evidence" value="ECO:0007669"/>
    <property type="project" value="TreeGrafter"/>
</dbReference>
<dbReference type="GO" id="GO:0004422">
    <property type="term" value="F:hypoxanthine phosphoribosyltransferase activity"/>
    <property type="evidence" value="ECO:0007669"/>
    <property type="project" value="TreeGrafter"/>
</dbReference>
<feature type="domain" description="Phosphoribosyltransferase" evidence="1">
    <location>
        <begin position="59"/>
        <end position="200"/>
    </location>
</feature>
<keyword evidence="2" id="KW-0328">Glycosyltransferase</keyword>
<dbReference type="PANTHER" id="PTHR43340">
    <property type="entry name" value="HYPOXANTHINE-GUANINE PHOSPHORIBOSYLTRANSFERASE"/>
    <property type="match status" value="1"/>
</dbReference>
<dbReference type="InterPro" id="IPR029057">
    <property type="entry name" value="PRTase-like"/>
</dbReference>
<sequence length="219" mass="24435">MRAFIRGGFVHKVVSDFSKTVIVSEEGIRLASEPEPKVREKYINELDKVLITKGCLDARIKGLAREIANGFAGVDEITCVVVLKGGMFFAADLIRVLDEQSNLRTRLDFIKCSSYGDRSYSSGNVQMCQLDNIEGKNILLIEDIVDTGGTLRVLQNYLKEKRKNFKTCVLLDKGVASGIELDFIGFRIPRVFVGGYGLDYAGMYRGLPEIVVIKKELLK</sequence>